<gene>
    <name evidence="1" type="ORF">P9854_01785</name>
    <name evidence="2" type="ORF">P9921_12245</name>
</gene>
<reference evidence="1" key="1">
    <citation type="submission" date="2023-01" db="EMBL/GenBank/DDBJ databases">
        <title>Genomic dissection of endemic carbapenem resistance: metallo-beta-lactamase gene dissemination through clonal, plasmid and integron transfer pathways.</title>
        <authorList>
            <person name="Macesic N."/>
        </authorList>
    </citation>
    <scope>NUCLEOTIDE SEQUENCE</scope>
    <source>
        <strain evidence="2">CPO382</strain>
        <strain evidence="1">CPO573</strain>
    </source>
</reference>
<protein>
    <submittedName>
        <fullName evidence="1">Uncharacterized protein</fullName>
    </submittedName>
</protein>
<proteinExistence type="predicted"/>
<dbReference type="Proteomes" id="UP001173597">
    <property type="component" value="Unassembled WGS sequence"/>
</dbReference>
<accession>A0AAW6WZW3</accession>
<dbReference type="AlphaFoldDB" id="A0AAW6WZW3"/>
<name>A0AAW6WZW3_9GAMM</name>
<sequence length="144" mass="16096">MKSVITELWEAGELPIKNALYFSDGRAELIDIISYPTPKVSKSGCFDFCEFYEKNKDEITTIDVIKKINLSCGGYLCLGEGSYGSEGFIAYLDREEKLVWVIYSENSNPFVSATISHDSTITIDSSAGFRLKVNVLKPEEMVIV</sequence>
<evidence type="ECO:0000313" key="3">
    <source>
        <dbReference type="Proteomes" id="UP001173597"/>
    </source>
</evidence>
<comment type="caution">
    <text evidence="1">The sequence shown here is derived from an EMBL/GenBank/DDBJ whole genome shotgun (WGS) entry which is preliminary data.</text>
</comment>
<dbReference type="Proteomes" id="UP001174748">
    <property type="component" value="Unassembled WGS sequence"/>
</dbReference>
<dbReference type="EMBL" id="JARTLO010000001">
    <property type="protein sequence ID" value="MDK4764544.1"/>
    <property type="molecule type" value="Genomic_DNA"/>
</dbReference>
<keyword evidence="4" id="KW-1185">Reference proteome</keyword>
<evidence type="ECO:0000313" key="4">
    <source>
        <dbReference type="Proteomes" id="UP001174748"/>
    </source>
</evidence>
<dbReference type="EMBL" id="JARTOI010000017">
    <property type="protein sequence ID" value="MDK5171239.1"/>
    <property type="molecule type" value="Genomic_DNA"/>
</dbReference>
<organism evidence="1 3">
    <name type="scientific">Serratia nevei</name>
    <dbReference type="NCBI Taxonomy" id="2703794"/>
    <lineage>
        <taxon>Bacteria</taxon>
        <taxon>Pseudomonadati</taxon>
        <taxon>Pseudomonadota</taxon>
        <taxon>Gammaproteobacteria</taxon>
        <taxon>Enterobacterales</taxon>
        <taxon>Yersiniaceae</taxon>
        <taxon>Serratia</taxon>
    </lineage>
</organism>
<evidence type="ECO:0000313" key="2">
    <source>
        <dbReference type="EMBL" id="MDK5171239.1"/>
    </source>
</evidence>
<evidence type="ECO:0000313" key="1">
    <source>
        <dbReference type="EMBL" id="MDK4764544.1"/>
    </source>
</evidence>
<dbReference type="RefSeq" id="WP_071890226.1">
    <property type="nucleotide sequence ID" value="NZ_CP115009.1"/>
</dbReference>